<accession>A0ABP6Y2Y4</accession>
<evidence type="ECO:0000256" key="1">
    <source>
        <dbReference type="ARBA" id="ARBA00009437"/>
    </source>
</evidence>
<comment type="caution">
    <text evidence="6">The sequence shown here is derived from an EMBL/GenBank/DDBJ whole genome shotgun (WGS) entry which is preliminary data.</text>
</comment>
<protein>
    <submittedName>
        <fullName evidence="6">LysR family transcriptional regulator</fullName>
    </submittedName>
</protein>
<dbReference type="RefSeq" id="WP_344867635.1">
    <property type="nucleotide sequence ID" value="NZ_BAAAZN010000021.1"/>
</dbReference>
<dbReference type="InterPro" id="IPR000847">
    <property type="entry name" value="LysR_HTH_N"/>
</dbReference>
<reference evidence="7" key="1">
    <citation type="journal article" date="2019" name="Int. J. Syst. Evol. Microbiol.">
        <title>The Global Catalogue of Microorganisms (GCM) 10K type strain sequencing project: providing services to taxonomists for standard genome sequencing and annotation.</title>
        <authorList>
            <consortium name="The Broad Institute Genomics Platform"/>
            <consortium name="The Broad Institute Genome Sequencing Center for Infectious Disease"/>
            <person name="Wu L."/>
            <person name="Ma J."/>
        </authorList>
    </citation>
    <scope>NUCLEOTIDE SEQUENCE [LARGE SCALE GENOMIC DNA]</scope>
    <source>
        <strain evidence="7">JCM 16898</strain>
    </source>
</reference>
<dbReference type="PANTHER" id="PTHR30346">
    <property type="entry name" value="TRANSCRIPTIONAL DUAL REGULATOR HCAR-RELATED"/>
    <property type="match status" value="1"/>
</dbReference>
<name>A0ABP6Y2Y4_9PSEU</name>
<comment type="similarity">
    <text evidence="1">Belongs to the LysR transcriptional regulatory family.</text>
</comment>
<dbReference type="PROSITE" id="PS50931">
    <property type="entry name" value="HTH_LYSR"/>
    <property type="match status" value="1"/>
</dbReference>
<evidence type="ECO:0000256" key="2">
    <source>
        <dbReference type="ARBA" id="ARBA00023015"/>
    </source>
</evidence>
<keyword evidence="4" id="KW-0804">Transcription</keyword>
<dbReference type="Pfam" id="PF00126">
    <property type="entry name" value="HTH_1"/>
    <property type="match status" value="1"/>
</dbReference>
<dbReference type="PANTHER" id="PTHR30346:SF0">
    <property type="entry name" value="HCA OPERON TRANSCRIPTIONAL ACTIVATOR HCAR"/>
    <property type="match status" value="1"/>
</dbReference>
<evidence type="ECO:0000259" key="5">
    <source>
        <dbReference type="PROSITE" id="PS50931"/>
    </source>
</evidence>
<evidence type="ECO:0000256" key="4">
    <source>
        <dbReference type="ARBA" id="ARBA00023163"/>
    </source>
</evidence>
<keyword evidence="3" id="KW-0238">DNA-binding</keyword>
<dbReference type="Gene3D" id="3.40.190.290">
    <property type="match status" value="1"/>
</dbReference>
<sequence>MELEFVRTFVAVVDEGQFQEAAFELGITQQAVSKRVGALERELGVRLFTRTARGARLSDDGRAFLPHARALLLAGERAVAAVRPGRRPLRVDVLNRRIAPSALLRKFHRAYPEVELDVVTLPELDAAGAVAAVAEGVVDVTFRAVPAGERPGGVVSARVYDDRHQVLVGPRHPLASAASVTPADLAGYRIWMPGMAPGTEWAAYYAELSAAFGLSIDVAGPDFGNDALLDELAASPDLATFVGIGSRYVWPPGYALRRIPVVDPTPVYPHSMLWRREHAHPALAKLRDHLVPDRRQDAGVWLPEWARG</sequence>
<evidence type="ECO:0000256" key="3">
    <source>
        <dbReference type="ARBA" id="ARBA00023125"/>
    </source>
</evidence>
<dbReference type="SUPFAM" id="SSF46785">
    <property type="entry name" value="Winged helix' DNA-binding domain"/>
    <property type="match status" value="1"/>
</dbReference>
<dbReference type="SUPFAM" id="SSF53850">
    <property type="entry name" value="Periplasmic binding protein-like II"/>
    <property type="match status" value="1"/>
</dbReference>
<keyword evidence="2" id="KW-0805">Transcription regulation</keyword>
<dbReference type="EMBL" id="BAAAZN010000021">
    <property type="protein sequence ID" value="GAA3576618.1"/>
    <property type="molecule type" value="Genomic_DNA"/>
</dbReference>
<keyword evidence="7" id="KW-1185">Reference proteome</keyword>
<proteinExistence type="inferred from homology"/>
<dbReference type="InterPro" id="IPR036390">
    <property type="entry name" value="WH_DNA-bd_sf"/>
</dbReference>
<dbReference type="Pfam" id="PF03466">
    <property type="entry name" value="LysR_substrate"/>
    <property type="match status" value="1"/>
</dbReference>
<evidence type="ECO:0000313" key="6">
    <source>
        <dbReference type="EMBL" id="GAA3576618.1"/>
    </source>
</evidence>
<dbReference type="InterPro" id="IPR036388">
    <property type="entry name" value="WH-like_DNA-bd_sf"/>
</dbReference>
<gene>
    <name evidence="6" type="ORF">GCM10022222_71670</name>
</gene>
<evidence type="ECO:0000313" key="7">
    <source>
        <dbReference type="Proteomes" id="UP001500689"/>
    </source>
</evidence>
<dbReference type="InterPro" id="IPR005119">
    <property type="entry name" value="LysR_subst-bd"/>
</dbReference>
<dbReference type="Gene3D" id="1.10.10.10">
    <property type="entry name" value="Winged helix-like DNA-binding domain superfamily/Winged helix DNA-binding domain"/>
    <property type="match status" value="1"/>
</dbReference>
<feature type="domain" description="HTH lysR-type" evidence="5">
    <location>
        <begin position="1"/>
        <end position="58"/>
    </location>
</feature>
<organism evidence="6 7">
    <name type="scientific">Amycolatopsis ultiminotia</name>
    <dbReference type="NCBI Taxonomy" id="543629"/>
    <lineage>
        <taxon>Bacteria</taxon>
        <taxon>Bacillati</taxon>
        <taxon>Actinomycetota</taxon>
        <taxon>Actinomycetes</taxon>
        <taxon>Pseudonocardiales</taxon>
        <taxon>Pseudonocardiaceae</taxon>
        <taxon>Amycolatopsis</taxon>
    </lineage>
</organism>
<dbReference type="PRINTS" id="PR00039">
    <property type="entry name" value="HTHLYSR"/>
</dbReference>
<dbReference type="Proteomes" id="UP001500689">
    <property type="component" value="Unassembled WGS sequence"/>
</dbReference>